<accession>A0A127I670</accession>
<evidence type="ECO:0000313" key="2">
    <source>
        <dbReference type="Proteomes" id="UP000070516"/>
    </source>
</evidence>
<sequence>MQVIQNCFAHFTQIVRGKCEPRVSGVHGNFKREGGGAVEDVRCVFKRFTQWDPGVYTEQFQMTFVFSAVCEGLNANGFC</sequence>
<name>A0A127I670_PSEAZ</name>
<dbReference type="EMBL" id="CP014546">
    <property type="protein sequence ID" value="AMN82193.1"/>
    <property type="molecule type" value="Genomic_DNA"/>
</dbReference>
<dbReference type="Proteomes" id="UP000070516">
    <property type="component" value="Chromosome"/>
</dbReference>
<organism evidence="1 2">
    <name type="scientific">Pseudomonas azotoformans</name>
    <dbReference type="NCBI Taxonomy" id="47878"/>
    <lineage>
        <taxon>Bacteria</taxon>
        <taxon>Pseudomonadati</taxon>
        <taxon>Pseudomonadota</taxon>
        <taxon>Gammaproteobacteria</taxon>
        <taxon>Pseudomonadales</taxon>
        <taxon>Pseudomonadaceae</taxon>
        <taxon>Pseudomonas</taxon>
    </lineage>
</organism>
<dbReference type="KEGG" id="pazo:AYR47_29495"/>
<proteinExistence type="predicted"/>
<dbReference type="AlphaFoldDB" id="A0A127I670"/>
<gene>
    <name evidence="1" type="ORF">AYR47_29495</name>
</gene>
<evidence type="ECO:0000313" key="1">
    <source>
        <dbReference type="EMBL" id="AMN82193.1"/>
    </source>
</evidence>
<protein>
    <submittedName>
        <fullName evidence="1">Uncharacterized protein</fullName>
    </submittedName>
</protein>
<reference evidence="1 2" key="1">
    <citation type="submission" date="2016-02" db="EMBL/GenBank/DDBJ databases">
        <title>Complete genome sequence of Pseudomonas azotoformans S4.</title>
        <authorList>
            <person name="Fang Y."/>
            <person name="Wu L."/>
            <person name="Feng G."/>
        </authorList>
    </citation>
    <scope>NUCLEOTIDE SEQUENCE [LARGE SCALE GENOMIC DNA]</scope>
    <source>
        <strain evidence="1 2">S4</strain>
    </source>
</reference>